<protein>
    <submittedName>
        <fullName evidence="1">Uncharacterized protein</fullName>
    </submittedName>
</protein>
<gene>
    <name evidence="1" type="ORF">WG66_3301</name>
</gene>
<name>A0A0W0G6F3_MONRR</name>
<dbReference type="AlphaFoldDB" id="A0A0W0G6F3"/>
<dbReference type="EMBL" id="LATX01000995">
    <property type="protein sequence ID" value="KTB44126.1"/>
    <property type="molecule type" value="Genomic_DNA"/>
</dbReference>
<dbReference type="Proteomes" id="UP000054988">
    <property type="component" value="Unassembled WGS sequence"/>
</dbReference>
<evidence type="ECO:0000313" key="1">
    <source>
        <dbReference type="EMBL" id="KTB44126.1"/>
    </source>
</evidence>
<comment type="caution">
    <text evidence="1">The sequence shown here is derived from an EMBL/GenBank/DDBJ whole genome shotgun (WGS) entry which is preliminary data.</text>
</comment>
<evidence type="ECO:0000313" key="2">
    <source>
        <dbReference type="Proteomes" id="UP000054988"/>
    </source>
</evidence>
<sequence length="26" mass="2979">MSRTLNLKCNISPYSKDLSPPPCCFY</sequence>
<accession>A0A0W0G6F3</accession>
<proteinExistence type="predicted"/>
<reference evidence="1 2" key="1">
    <citation type="submission" date="2015-12" db="EMBL/GenBank/DDBJ databases">
        <title>Draft genome sequence of Moniliophthora roreri, the causal agent of frosty pod rot of cacao.</title>
        <authorList>
            <person name="Aime M.C."/>
            <person name="Diaz-Valderrama J.R."/>
            <person name="Kijpornyongpan T."/>
            <person name="Phillips-Mora W."/>
        </authorList>
    </citation>
    <scope>NUCLEOTIDE SEQUENCE [LARGE SCALE GENOMIC DNA]</scope>
    <source>
        <strain evidence="1 2">MCA 2952</strain>
    </source>
</reference>
<organism evidence="1 2">
    <name type="scientific">Moniliophthora roreri</name>
    <name type="common">Frosty pod rot fungus</name>
    <name type="synonym">Monilia roreri</name>
    <dbReference type="NCBI Taxonomy" id="221103"/>
    <lineage>
        <taxon>Eukaryota</taxon>
        <taxon>Fungi</taxon>
        <taxon>Dikarya</taxon>
        <taxon>Basidiomycota</taxon>
        <taxon>Agaricomycotina</taxon>
        <taxon>Agaricomycetes</taxon>
        <taxon>Agaricomycetidae</taxon>
        <taxon>Agaricales</taxon>
        <taxon>Marasmiineae</taxon>
        <taxon>Marasmiaceae</taxon>
        <taxon>Moniliophthora</taxon>
    </lineage>
</organism>